<evidence type="ECO:0000313" key="1">
    <source>
        <dbReference type="EnsemblPlants" id="PGSC0003DMT400088938"/>
    </source>
</evidence>
<dbReference type="InParanoid" id="M1DH27"/>
<sequence length="112" mass="12943">MLKSGSELDLVFCCVRGRFFTLWLTHIFFNFKPKWYNKVTIHEKGACKYLEEELLKVEKDVDSVAQIEFNKHGSKFAEQAATPSPEKGTTFDENTIVGMEDDLNTLFEQQTI</sequence>
<accession>M1DH27</accession>
<reference evidence="1" key="2">
    <citation type="submission" date="2015-06" db="UniProtKB">
        <authorList>
            <consortium name="EnsemblPlants"/>
        </authorList>
    </citation>
    <scope>IDENTIFICATION</scope>
    <source>
        <strain evidence="1">DM1-3 516 R44</strain>
    </source>
</reference>
<dbReference type="AlphaFoldDB" id="M1DH27"/>
<dbReference type="Proteomes" id="UP000011115">
    <property type="component" value="Unassembled WGS sequence"/>
</dbReference>
<proteinExistence type="predicted"/>
<protein>
    <submittedName>
        <fullName evidence="1">Uncharacterized protein</fullName>
    </submittedName>
</protein>
<dbReference type="PaxDb" id="4113-PGSC0003DMT400088938"/>
<dbReference type="EnsemblPlants" id="PGSC0003DMT400088938">
    <property type="protein sequence ID" value="PGSC0003DMT400088938"/>
    <property type="gene ID" value="PGSC0003DMG400038509"/>
</dbReference>
<reference evidence="2" key="1">
    <citation type="journal article" date="2011" name="Nature">
        <title>Genome sequence and analysis of the tuber crop potato.</title>
        <authorList>
            <consortium name="The Potato Genome Sequencing Consortium"/>
        </authorList>
    </citation>
    <scope>NUCLEOTIDE SEQUENCE [LARGE SCALE GENOMIC DNA]</scope>
    <source>
        <strain evidence="2">cv. DM1-3 516 R44</strain>
    </source>
</reference>
<keyword evidence="2" id="KW-1185">Reference proteome</keyword>
<dbReference type="HOGENOM" id="CLU_2150372_0_0_1"/>
<organism evidence="1 2">
    <name type="scientific">Solanum tuberosum</name>
    <name type="common">Potato</name>
    <dbReference type="NCBI Taxonomy" id="4113"/>
    <lineage>
        <taxon>Eukaryota</taxon>
        <taxon>Viridiplantae</taxon>
        <taxon>Streptophyta</taxon>
        <taxon>Embryophyta</taxon>
        <taxon>Tracheophyta</taxon>
        <taxon>Spermatophyta</taxon>
        <taxon>Magnoliopsida</taxon>
        <taxon>eudicotyledons</taxon>
        <taxon>Gunneridae</taxon>
        <taxon>Pentapetalae</taxon>
        <taxon>asterids</taxon>
        <taxon>lamiids</taxon>
        <taxon>Solanales</taxon>
        <taxon>Solanaceae</taxon>
        <taxon>Solanoideae</taxon>
        <taxon>Solaneae</taxon>
        <taxon>Solanum</taxon>
    </lineage>
</organism>
<evidence type="ECO:0000313" key="2">
    <source>
        <dbReference type="Proteomes" id="UP000011115"/>
    </source>
</evidence>
<name>M1DH27_SOLTU</name>
<dbReference type="Gramene" id="PGSC0003DMT400088938">
    <property type="protein sequence ID" value="PGSC0003DMT400088938"/>
    <property type="gene ID" value="PGSC0003DMG400038509"/>
</dbReference>